<dbReference type="EMBL" id="OX459956">
    <property type="protein sequence ID" value="CAI9161185.1"/>
    <property type="molecule type" value="Genomic_DNA"/>
</dbReference>
<evidence type="ECO:0000313" key="1">
    <source>
        <dbReference type="EMBL" id="CAI9161185.1"/>
    </source>
</evidence>
<name>A0ABN8YHZ7_RANTA</name>
<sequence length="231" mass="24606">MSDCPGHHILYVGGVSSHGGAGNEDAETWFPVKSILSVGPRHARLLGLGGPQPVPEGLSSPHWGVSLSVCSSSICKDLPCVHPSKRSQHLAQSVIEPRSAYLRCGFRPHACGRLSAKMDSGDEAYGSIESVMPSNHLILCCPLLFLLSVFPSIRARQVPKDTIYLTHIDTQSSAPQTEVSSPCFLSGPPSQASFGVPYSSVHIPSSSPWVMEAGSGSCHGNQCSRELQNDF</sequence>
<organism evidence="1 2">
    <name type="scientific">Rangifer tarandus platyrhynchus</name>
    <name type="common">Svalbard reindeer</name>
    <dbReference type="NCBI Taxonomy" id="3082113"/>
    <lineage>
        <taxon>Eukaryota</taxon>
        <taxon>Metazoa</taxon>
        <taxon>Chordata</taxon>
        <taxon>Craniata</taxon>
        <taxon>Vertebrata</taxon>
        <taxon>Euteleostomi</taxon>
        <taxon>Mammalia</taxon>
        <taxon>Eutheria</taxon>
        <taxon>Laurasiatheria</taxon>
        <taxon>Artiodactyla</taxon>
        <taxon>Ruminantia</taxon>
        <taxon>Pecora</taxon>
        <taxon>Cervidae</taxon>
        <taxon>Odocoileinae</taxon>
        <taxon>Rangifer</taxon>
    </lineage>
</organism>
<proteinExistence type="predicted"/>
<keyword evidence="2" id="KW-1185">Reference proteome</keyword>
<gene>
    <name evidence="1" type="ORF">MRATA1EN1_LOCUS10147</name>
</gene>
<accession>A0ABN8YHZ7</accession>
<evidence type="ECO:0000313" key="2">
    <source>
        <dbReference type="Proteomes" id="UP001176941"/>
    </source>
</evidence>
<reference evidence="1" key="1">
    <citation type="submission" date="2023-04" db="EMBL/GenBank/DDBJ databases">
        <authorList>
            <consortium name="ELIXIR-Norway"/>
        </authorList>
    </citation>
    <scope>NUCLEOTIDE SEQUENCE [LARGE SCALE GENOMIC DNA]</scope>
</reference>
<protein>
    <submittedName>
        <fullName evidence="1">Uncharacterized protein</fullName>
    </submittedName>
</protein>
<dbReference type="Proteomes" id="UP001176941">
    <property type="component" value="Chromosome 20"/>
</dbReference>